<feature type="transmembrane region" description="Helical" evidence="1">
    <location>
        <begin position="45"/>
        <end position="70"/>
    </location>
</feature>
<evidence type="ECO:0000313" key="3">
    <source>
        <dbReference type="Proteomes" id="UP001286456"/>
    </source>
</evidence>
<evidence type="ECO:0000256" key="1">
    <source>
        <dbReference type="SAM" id="Phobius"/>
    </source>
</evidence>
<feature type="transmembrane region" description="Helical" evidence="1">
    <location>
        <begin position="16"/>
        <end position="39"/>
    </location>
</feature>
<comment type="caution">
    <text evidence="2">The sequence shown here is derived from an EMBL/GenBank/DDBJ whole genome shotgun (WGS) entry which is preliminary data.</text>
</comment>
<dbReference type="AlphaFoldDB" id="A0AAE0MHZ9"/>
<keyword evidence="1" id="KW-0472">Membrane</keyword>
<gene>
    <name evidence="2" type="ORF">B0T19DRAFT_417443</name>
</gene>
<evidence type="ECO:0000313" key="2">
    <source>
        <dbReference type="EMBL" id="KAK3333212.1"/>
    </source>
</evidence>
<proteinExistence type="predicted"/>
<dbReference type="EMBL" id="JAUEPO010000002">
    <property type="protein sequence ID" value="KAK3333212.1"/>
    <property type="molecule type" value="Genomic_DNA"/>
</dbReference>
<keyword evidence="3" id="KW-1185">Reference proteome</keyword>
<keyword evidence="1" id="KW-0812">Transmembrane</keyword>
<protein>
    <submittedName>
        <fullName evidence="2">Uncharacterized protein</fullName>
    </submittedName>
</protein>
<dbReference type="Proteomes" id="UP001286456">
    <property type="component" value="Unassembled WGS sequence"/>
</dbReference>
<accession>A0AAE0MHZ9</accession>
<reference evidence="2" key="1">
    <citation type="journal article" date="2023" name="Mol. Phylogenet. Evol.">
        <title>Genome-scale phylogeny and comparative genomics of the fungal order Sordariales.</title>
        <authorList>
            <person name="Hensen N."/>
            <person name="Bonometti L."/>
            <person name="Westerberg I."/>
            <person name="Brannstrom I.O."/>
            <person name="Guillou S."/>
            <person name="Cros-Aarteil S."/>
            <person name="Calhoun S."/>
            <person name="Haridas S."/>
            <person name="Kuo A."/>
            <person name="Mondo S."/>
            <person name="Pangilinan J."/>
            <person name="Riley R."/>
            <person name="LaButti K."/>
            <person name="Andreopoulos B."/>
            <person name="Lipzen A."/>
            <person name="Chen C."/>
            <person name="Yan M."/>
            <person name="Daum C."/>
            <person name="Ng V."/>
            <person name="Clum A."/>
            <person name="Steindorff A."/>
            <person name="Ohm R.A."/>
            <person name="Martin F."/>
            <person name="Silar P."/>
            <person name="Natvig D.O."/>
            <person name="Lalanne C."/>
            <person name="Gautier V."/>
            <person name="Ament-Velasquez S.L."/>
            <person name="Kruys A."/>
            <person name="Hutchinson M.I."/>
            <person name="Powell A.J."/>
            <person name="Barry K."/>
            <person name="Miller A.N."/>
            <person name="Grigoriev I.V."/>
            <person name="Debuchy R."/>
            <person name="Gladieux P."/>
            <person name="Hiltunen Thoren M."/>
            <person name="Johannesson H."/>
        </authorList>
    </citation>
    <scope>NUCLEOTIDE SEQUENCE</scope>
    <source>
        <strain evidence="2">SMH4131-1</strain>
    </source>
</reference>
<reference evidence="2" key="2">
    <citation type="submission" date="2023-06" db="EMBL/GenBank/DDBJ databases">
        <authorList>
            <consortium name="Lawrence Berkeley National Laboratory"/>
            <person name="Haridas S."/>
            <person name="Hensen N."/>
            <person name="Bonometti L."/>
            <person name="Westerberg I."/>
            <person name="Brannstrom I.O."/>
            <person name="Guillou S."/>
            <person name="Cros-Aarteil S."/>
            <person name="Calhoun S."/>
            <person name="Kuo A."/>
            <person name="Mondo S."/>
            <person name="Pangilinan J."/>
            <person name="Riley R."/>
            <person name="Labutti K."/>
            <person name="Andreopoulos B."/>
            <person name="Lipzen A."/>
            <person name="Chen C."/>
            <person name="Yanf M."/>
            <person name="Daum C."/>
            <person name="Ng V."/>
            <person name="Clum A."/>
            <person name="Steindorff A."/>
            <person name="Ohm R."/>
            <person name="Martin F."/>
            <person name="Silar P."/>
            <person name="Natvig D."/>
            <person name="Lalanne C."/>
            <person name="Gautier V."/>
            <person name="Ament-Velasquez S.L."/>
            <person name="Kruys A."/>
            <person name="Hutchinson M.I."/>
            <person name="Powell A.J."/>
            <person name="Barry K."/>
            <person name="Miller A.N."/>
            <person name="Grigoriev I.V."/>
            <person name="Debuchy R."/>
            <person name="Gladieux P."/>
            <person name="Thoren M.H."/>
            <person name="Johannesson H."/>
        </authorList>
    </citation>
    <scope>NUCLEOTIDE SEQUENCE</scope>
    <source>
        <strain evidence="2">SMH4131-1</strain>
    </source>
</reference>
<organism evidence="2 3">
    <name type="scientific">Cercophora scortea</name>
    <dbReference type="NCBI Taxonomy" id="314031"/>
    <lineage>
        <taxon>Eukaryota</taxon>
        <taxon>Fungi</taxon>
        <taxon>Dikarya</taxon>
        <taxon>Ascomycota</taxon>
        <taxon>Pezizomycotina</taxon>
        <taxon>Sordariomycetes</taxon>
        <taxon>Sordariomycetidae</taxon>
        <taxon>Sordariales</taxon>
        <taxon>Lasiosphaeriaceae</taxon>
        <taxon>Cercophora</taxon>
    </lineage>
</organism>
<name>A0AAE0MHZ9_9PEZI</name>
<sequence>MGGIKKGCPRASKRIFLLYVFDIFVSLGVCLHFAFAHAWAASWSFFLLCFVSHIGKTLFYLFSLVSSFFFSLPCPSAPMTVLRDC</sequence>
<keyword evidence="1" id="KW-1133">Transmembrane helix</keyword>